<proteinExistence type="predicted"/>
<evidence type="ECO:0008006" key="3">
    <source>
        <dbReference type="Google" id="ProtNLM"/>
    </source>
</evidence>
<sequence length="174" mass="19654">MTLPGVAKTLKCFSCSFSYNEIYDPENRDAWCANESLIQFDTEETTKTCAVWEKFCVTAITTINKAFTSVSRNCGERCSELCESVGYGEDQVNCDDCCEEDLCNANFSVQYYEDMMQRQYTGWINALPGEVAWNRKSNTSAFVAKTQQITDRAKTRKTLLTIVETPTTKTNPDA</sequence>
<dbReference type="Proteomes" id="UP000835052">
    <property type="component" value="Unassembled WGS sequence"/>
</dbReference>
<dbReference type="OrthoDB" id="5782406at2759"/>
<gene>
    <name evidence="1" type="ORF">CAUJ_LOCUS4021</name>
</gene>
<reference evidence="1" key="1">
    <citation type="submission" date="2020-10" db="EMBL/GenBank/DDBJ databases">
        <authorList>
            <person name="Kikuchi T."/>
        </authorList>
    </citation>
    <scope>NUCLEOTIDE SEQUENCE</scope>
    <source>
        <strain evidence="1">NKZ352</strain>
    </source>
</reference>
<dbReference type="CDD" id="cd00117">
    <property type="entry name" value="TFP"/>
    <property type="match status" value="1"/>
</dbReference>
<dbReference type="AlphaFoldDB" id="A0A8S1GYJ5"/>
<dbReference type="EMBL" id="CAJGYM010000007">
    <property type="protein sequence ID" value="CAD6188102.1"/>
    <property type="molecule type" value="Genomic_DNA"/>
</dbReference>
<keyword evidence="2" id="KW-1185">Reference proteome</keyword>
<dbReference type="SUPFAM" id="SSF57302">
    <property type="entry name" value="Snake toxin-like"/>
    <property type="match status" value="1"/>
</dbReference>
<evidence type="ECO:0000313" key="2">
    <source>
        <dbReference type="Proteomes" id="UP000835052"/>
    </source>
</evidence>
<accession>A0A8S1GYJ5</accession>
<dbReference type="InterPro" id="IPR045860">
    <property type="entry name" value="Snake_toxin-like_sf"/>
</dbReference>
<name>A0A8S1GYJ5_9PELO</name>
<protein>
    <recommendedName>
        <fullName evidence="3">Snake toxin/toxin-like domain-containing protein</fullName>
    </recommendedName>
</protein>
<comment type="caution">
    <text evidence="1">The sequence shown here is derived from an EMBL/GenBank/DDBJ whole genome shotgun (WGS) entry which is preliminary data.</text>
</comment>
<evidence type="ECO:0000313" key="1">
    <source>
        <dbReference type="EMBL" id="CAD6188102.1"/>
    </source>
</evidence>
<organism evidence="1 2">
    <name type="scientific">Caenorhabditis auriculariae</name>
    <dbReference type="NCBI Taxonomy" id="2777116"/>
    <lineage>
        <taxon>Eukaryota</taxon>
        <taxon>Metazoa</taxon>
        <taxon>Ecdysozoa</taxon>
        <taxon>Nematoda</taxon>
        <taxon>Chromadorea</taxon>
        <taxon>Rhabditida</taxon>
        <taxon>Rhabditina</taxon>
        <taxon>Rhabditomorpha</taxon>
        <taxon>Rhabditoidea</taxon>
        <taxon>Rhabditidae</taxon>
        <taxon>Peloderinae</taxon>
        <taxon>Caenorhabditis</taxon>
    </lineage>
</organism>